<feature type="region of interest" description="Disordered" evidence="1">
    <location>
        <begin position="230"/>
        <end position="300"/>
    </location>
</feature>
<feature type="compositionally biased region" description="Low complexity" evidence="1">
    <location>
        <begin position="422"/>
        <end position="435"/>
    </location>
</feature>
<name>A0AAI9EBG5_9PEZI</name>
<evidence type="ECO:0000256" key="1">
    <source>
        <dbReference type="SAM" id="MobiDB-lite"/>
    </source>
</evidence>
<feature type="region of interest" description="Disordered" evidence="1">
    <location>
        <begin position="122"/>
        <end position="182"/>
    </location>
</feature>
<protein>
    <submittedName>
        <fullName evidence="3">Uncharacterized protein</fullName>
    </submittedName>
</protein>
<feature type="compositionally biased region" description="Basic residues" evidence="1">
    <location>
        <begin position="454"/>
        <end position="467"/>
    </location>
</feature>
<keyword evidence="2" id="KW-1133">Transmembrane helix</keyword>
<reference evidence="3" key="1">
    <citation type="submission" date="2023-11" db="EMBL/GenBank/DDBJ databases">
        <authorList>
            <person name="Alioto T."/>
            <person name="Alioto T."/>
            <person name="Gomez Garrido J."/>
        </authorList>
    </citation>
    <scope>NUCLEOTIDE SEQUENCE</scope>
</reference>
<keyword evidence="4" id="KW-1185">Reference proteome</keyword>
<feature type="compositionally biased region" description="Low complexity" evidence="1">
    <location>
        <begin position="370"/>
        <end position="379"/>
    </location>
</feature>
<dbReference type="Gene3D" id="1.20.5.510">
    <property type="entry name" value="Single helix bin"/>
    <property type="match status" value="1"/>
</dbReference>
<gene>
    <name evidence="3" type="ORF">LECACI_7A005123</name>
</gene>
<evidence type="ECO:0000256" key="2">
    <source>
        <dbReference type="SAM" id="Phobius"/>
    </source>
</evidence>
<dbReference type="Proteomes" id="UP001296104">
    <property type="component" value="Unassembled WGS sequence"/>
</dbReference>
<evidence type="ECO:0000313" key="4">
    <source>
        <dbReference type="Proteomes" id="UP001296104"/>
    </source>
</evidence>
<dbReference type="EMBL" id="CAVMBE010000032">
    <property type="protein sequence ID" value="CAK4028134.1"/>
    <property type="molecule type" value="Genomic_DNA"/>
</dbReference>
<evidence type="ECO:0000313" key="3">
    <source>
        <dbReference type="EMBL" id="CAK4028134.1"/>
    </source>
</evidence>
<feature type="region of interest" description="Disordered" evidence="1">
    <location>
        <begin position="342"/>
        <end position="467"/>
    </location>
</feature>
<dbReference type="AlphaFoldDB" id="A0AAI9EBG5"/>
<organism evidence="3 4">
    <name type="scientific">Lecanosticta acicola</name>
    <dbReference type="NCBI Taxonomy" id="111012"/>
    <lineage>
        <taxon>Eukaryota</taxon>
        <taxon>Fungi</taxon>
        <taxon>Dikarya</taxon>
        <taxon>Ascomycota</taxon>
        <taxon>Pezizomycotina</taxon>
        <taxon>Dothideomycetes</taxon>
        <taxon>Dothideomycetidae</taxon>
        <taxon>Mycosphaerellales</taxon>
        <taxon>Mycosphaerellaceae</taxon>
        <taxon>Lecanosticta</taxon>
    </lineage>
</organism>
<feature type="transmembrane region" description="Helical" evidence="2">
    <location>
        <begin position="196"/>
        <end position="218"/>
    </location>
</feature>
<feature type="compositionally biased region" description="Low complexity" evidence="1">
    <location>
        <begin position="127"/>
        <end position="181"/>
    </location>
</feature>
<feature type="compositionally biased region" description="Basic and acidic residues" evidence="1">
    <location>
        <begin position="230"/>
        <end position="239"/>
    </location>
</feature>
<keyword evidence="2" id="KW-0472">Membrane</keyword>
<accession>A0AAI9EBG5</accession>
<proteinExistence type="predicted"/>
<sequence>MRVPGLKGLANAITHSHPVATASKGQTDFTRIPRRRRGFDLANAFFIASGSPARTTPAERQTCASGLAYYVCENGYTGCCAANPCNGGGECPASLVERAVSNAQQASTSVSIATVTTIDGTSNTEQTTTLRKPTTTKAATTKAPSTAAATASATTRRASSTLTTASTATSTTTSGVPSSTADAQALTRNRNNAGPIAGGVVGGVVGLVLILALVAFFVRRHRRTVDERRANREREEMKKKVGGVTPIFTGPTTHMRSQSTANDVWSPTGGPSPTPVTHSADFSELEGHTSTSPGMRAERGRGNLPAAVLRPPQMLDGTPVGRLGIHSSTSRSSIFVEHISEMEDTSHGPPVPSRRASPSSLDSPILGRPSTAASTTSLADDTRRRNHLLSWNNYDPKQATDDGESHITGTMTPKTPPSARTPHGSSPGRPGSQGPDAPTFDELLKPTIYERPTKAPRRGWSLRRSKA</sequence>
<comment type="caution">
    <text evidence="3">The sequence shown here is derived from an EMBL/GenBank/DDBJ whole genome shotgun (WGS) entry which is preliminary data.</text>
</comment>
<feature type="compositionally biased region" description="Polar residues" evidence="1">
    <location>
        <begin position="250"/>
        <end position="265"/>
    </location>
</feature>
<keyword evidence="2" id="KW-0812">Transmembrane</keyword>